<dbReference type="EMBL" id="AP014546">
    <property type="protein sequence ID" value="BBB29337.1"/>
    <property type="molecule type" value="Genomic_DNA"/>
</dbReference>
<organism evidence="1 2">
    <name type="scientific">Neptunomonas japonica JAMM 1380</name>
    <dbReference type="NCBI Taxonomy" id="1441457"/>
    <lineage>
        <taxon>Bacteria</taxon>
        <taxon>Pseudomonadati</taxon>
        <taxon>Pseudomonadota</taxon>
        <taxon>Gammaproteobacteria</taxon>
        <taxon>Oceanospirillales</taxon>
        <taxon>Oceanospirillaceae</taxon>
        <taxon>Neptunomonas</taxon>
    </lineage>
</organism>
<dbReference type="RefSeq" id="WP_201349945.1">
    <property type="nucleotide sequence ID" value="NZ_AP014546.1"/>
</dbReference>
<reference evidence="1 2" key="1">
    <citation type="journal article" date="2008" name="Int. J. Syst. Evol. Microbiol.">
        <title>Neptunomonas japonica sp. nov., an Osedax japonicus symbiont-like bacterium isolated from sediment adjacent to sperm whale carcasses off Kagoshima, Japan.</title>
        <authorList>
            <person name="Miyazaki M."/>
            <person name="Nogi Y."/>
            <person name="Fujiwara Y."/>
            <person name="Kawato M."/>
            <person name="Kubokawa K."/>
            <person name="Horikoshi K."/>
        </authorList>
    </citation>
    <scope>NUCLEOTIDE SEQUENCE [LARGE SCALE GENOMIC DNA]</scope>
    <source>
        <strain evidence="1 2">JAMM 1380</strain>
    </source>
</reference>
<evidence type="ECO:0008006" key="3">
    <source>
        <dbReference type="Google" id="ProtNLM"/>
    </source>
</evidence>
<name>A0A7R6PMW9_9GAMM</name>
<evidence type="ECO:0000313" key="2">
    <source>
        <dbReference type="Proteomes" id="UP000595332"/>
    </source>
</evidence>
<protein>
    <recommendedName>
        <fullName evidence="3">DUF2591 domain-containing protein</fullName>
    </recommendedName>
</protein>
<keyword evidence="2" id="KW-1185">Reference proteome</keyword>
<dbReference type="Proteomes" id="UP000595332">
    <property type="component" value="Chromosome"/>
</dbReference>
<gene>
    <name evidence="1" type="ORF">NEJAP_1385</name>
</gene>
<dbReference type="Pfam" id="PF10765">
    <property type="entry name" value="Phage_P22_NinX"/>
    <property type="match status" value="1"/>
</dbReference>
<dbReference type="KEGG" id="njp:NEJAP_1385"/>
<accession>A0A7R6PMW9</accession>
<dbReference type="AlphaFoldDB" id="A0A7R6PMW9"/>
<dbReference type="InterPro" id="IPR019701">
    <property type="entry name" value="Phage_P22_NinX"/>
</dbReference>
<evidence type="ECO:0000313" key="1">
    <source>
        <dbReference type="EMBL" id="BBB29337.1"/>
    </source>
</evidence>
<proteinExistence type="predicted"/>
<sequence length="131" mass="14996">MSYEDVSTFEINKAVAVTLGYLVKTEYEEGRSGFTEKYHEQYPNTIWAAKTDERGQQCEAWEQMNFCANPEEAWPVIIVNNIIITPRPKSHIGKPRAESWGPEAYSSVCDDNSGLLRAAMIVFLQMMQLKR</sequence>